<dbReference type="GO" id="GO:0051607">
    <property type="term" value="P:defense response to virus"/>
    <property type="evidence" value="ECO:0007669"/>
    <property type="project" value="UniProtKB-UniRule"/>
</dbReference>
<keyword evidence="7 10" id="KW-0238">DNA-binding</keyword>
<dbReference type="PANTHER" id="PTHR34353">
    <property type="entry name" value="CRISPR-ASSOCIATED ENDONUCLEASE CAS1 1"/>
    <property type="match status" value="1"/>
</dbReference>
<dbReference type="GO" id="GO:0016787">
    <property type="term" value="F:hydrolase activity"/>
    <property type="evidence" value="ECO:0007669"/>
    <property type="project" value="UniProtKB-KW"/>
</dbReference>
<comment type="cofactor">
    <cofactor evidence="10">
        <name>Mg(2+)</name>
        <dbReference type="ChEBI" id="CHEBI:18420"/>
    </cofactor>
    <cofactor evidence="10">
        <name>Mn(2+)</name>
        <dbReference type="ChEBI" id="CHEBI:29035"/>
    </cofactor>
</comment>
<dbReference type="Gene3D" id="1.20.120.920">
    <property type="entry name" value="CRISPR-associated endonuclease Cas1, C-terminal domain"/>
    <property type="match status" value="1"/>
</dbReference>
<dbReference type="InterPro" id="IPR002729">
    <property type="entry name" value="CRISPR-assoc_Cas1"/>
</dbReference>
<feature type="binding site" evidence="10">
    <location>
        <position position="230"/>
    </location>
    <ligand>
        <name>Mn(2+)</name>
        <dbReference type="ChEBI" id="CHEBI:29035"/>
    </ligand>
</feature>
<organism evidence="11 12">
    <name type="scientific">Acetatifactor muris</name>
    <dbReference type="NCBI Taxonomy" id="879566"/>
    <lineage>
        <taxon>Bacteria</taxon>
        <taxon>Bacillati</taxon>
        <taxon>Bacillota</taxon>
        <taxon>Clostridia</taxon>
        <taxon>Lachnospirales</taxon>
        <taxon>Lachnospiraceae</taxon>
        <taxon>Acetatifactor</taxon>
    </lineage>
</organism>
<evidence type="ECO:0000256" key="5">
    <source>
        <dbReference type="ARBA" id="ARBA00022842"/>
    </source>
</evidence>
<dbReference type="Gene3D" id="3.100.10.20">
    <property type="entry name" value="CRISPR-associated endonuclease Cas1, N-terminal domain"/>
    <property type="match status" value="1"/>
</dbReference>
<evidence type="ECO:0000256" key="1">
    <source>
        <dbReference type="ARBA" id="ARBA00022722"/>
    </source>
</evidence>
<dbReference type="HAMAP" id="MF_01470">
    <property type="entry name" value="Cas1"/>
    <property type="match status" value="1"/>
</dbReference>
<dbReference type="Pfam" id="PF01867">
    <property type="entry name" value="Cas_Cas1"/>
    <property type="match status" value="1"/>
</dbReference>
<keyword evidence="5 10" id="KW-0460">Magnesium</keyword>
<dbReference type="AlphaFoldDB" id="A0A2K4ZEE5"/>
<keyword evidence="3 10" id="KW-0255">Endonuclease</keyword>
<comment type="function">
    <text evidence="10">CRISPR (clustered regularly interspaced short palindromic repeat), is an adaptive immune system that provides protection against mobile genetic elements (viruses, transposable elements and conjugative plasmids). CRISPR clusters contain spacers, sequences complementary to antecedent mobile elements, and target invading nucleic acids. CRISPR clusters are transcribed and processed into CRISPR RNA (crRNA). Acts as a dsDNA endonuclease. Involved in the integration of spacer DNA into the CRISPR cassette.</text>
</comment>
<evidence type="ECO:0000256" key="6">
    <source>
        <dbReference type="ARBA" id="ARBA00023118"/>
    </source>
</evidence>
<dbReference type="OrthoDB" id="9803119at2"/>
<dbReference type="GO" id="GO:0043571">
    <property type="term" value="P:maintenance of CRISPR repeat elements"/>
    <property type="evidence" value="ECO:0007669"/>
    <property type="project" value="UniProtKB-UniRule"/>
</dbReference>
<evidence type="ECO:0000256" key="7">
    <source>
        <dbReference type="ARBA" id="ARBA00023125"/>
    </source>
</evidence>
<sequence>MKQLLNTLYILTPDTYLFLENEAIGVKIGGEEKVRVPAHTINSVYCFGNVTVSTPLIGFCGQRGISLVFLSEYGKFYGRIQGPVQGNILLRRRQFAALDDLVFSKRLVRSILLGKLVNSREFLMRVRRERKEKEEVFTNSIQKIARIAEELRESPGIDSMRGLEGAAAAAYYAAFSAMLVSEEMGFEGRNRRPPEDPVNALLSFLYTLLKNDVQSALEGVGLDPAAGFLHTLRPGRPALALDLMEELRSPLCDRLCVALINRGQITRKHFEQLTPPVLLGENGRKIVLKAWQERKKEQIQHPFLQEKIPIGLIPHAQAMLLARVLRDELDEYPPFHWR</sequence>
<dbReference type="GO" id="GO:0004520">
    <property type="term" value="F:DNA endonuclease activity"/>
    <property type="evidence" value="ECO:0007669"/>
    <property type="project" value="InterPro"/>
</dbReference>
<evidence type="ECO:0000256" key="4">
    <source>
        <dbReference type="ARBA" id="ARBA00022801"/>
    </source>
</evidence>
<evidence type="ECO:0000256" key="3">
    <source>
        <dbReference type="ARBA" id="ARBA00022759"/>
    </source>
</evidence>
<dbReference type="NCBIfam" id="TIGR00287">
    <property type="entry name" value="cas1"/>
    <property type="match status" value="1"/>
</dbReference>
<dbReference type="InterPro" id="IPR042206">
    <property type="entry name" value="CRISPR-assoc_Cas1_C"/>
</dbReference>
<keyword evidence="12" id="KW-1185">Reference proteome</keyword>
<keyword evidence="8 10" id="KW-0464">Manganese</keyword>
<keyword evidence="2 10" id="KW-0479">Metal-binding</keyword>
<dbReference type="InterPro" id="IPR042211">
    <property type="entry name" value="CRISPR-assoc_Cas1_N"/>
</dbReference>
<comment type="subunit">
    <text evidence="9 10">Homodimer, forms a heterotetramer with a Cas2 homodimer.</text>
</comment>
<keyword evidence="6 10" id="KW-0051">Antiviral defense</keyword>
<name>A0A2K4ZEE5_9FIRM</name>
<evidence type="ECO:0000256" key="9">
    <source>
        <dbReference type="ARBA" id="ARBA00038592"/>
    </source>
</evidence>
<reference evidence="11 12" key="1">
    <citation type="submission" date="2018-01" db="EMBL/GenBank/DDBJ databases">
        <authorList>
            <person name="Gaut B.S."/>
            <person name="Morton B.R."/>
            <person name="Clegg M.T."/>
            <person name="Duvall M.R."/>
        </authorList>
    </citation>
    <scope>NUCLEOTIDE SEQUENCE [LARGE SCALE GENOMIC DNA]</scope>
    <source>
        <strain evidence="11">GP69</strain>
    </source>
</reference>
<proteinExistence type="inferred from homology"/>
<dbReference type="InterPro" id="IPR019856">
    <property type="entry name" value="CRISPR-assoc_Cas1_DVULG"/>
</dbReference>
<protein>
    <recommendedName>
        <fullName evidence="10">CRISPR-associated endonuclease Cas1</fullName>
        <ecNumber evidence="10">3.1.-.-</ecNumber>
    </recommendedName>
</protein>
<feature type="binding site" evidence="10">
    <location>
        <position position="245"/>
    </location>
    <ligand>
        <name>Mn(2+)</name>
        <dbReference type="ChEBI" id="CHEBI:29035"/>
    </ligand>
</feature>
<dbReference type="GO" id="GO:0003677">
    <property type="term" value="F:DNA binding"/>
    <property type="evidence" value="ECO:0007669"/>
    <property type="project" value="UniProtKB-KW"/>
</dbReference>
<accession>A0A2K4ZEE5</accession>
<comment type="similarity">
    <text evidence="10">Belongs to the CRISPR-associated endonuclease Cas1 family.</text>
</comment>
<dbReference type="GO" id="GO:0046872">
    <property type="term" value="F:metal ion binding"/>
    <property type="evidence" value="ECO:0007669"/>
    <property type="project" value="UniProtKB-UniRule"/>
</dbReference>
<evidence type="ECO:0000256" key="2">
    <source>
        <dbReference type="ARBA" id="ARBA00022723"/>
    </source>
</evidence>
<evidence type="ECO:0000256" key="10">
    <source>
        <dbReference type="HAMAP-Rule" id="MF_01470"/>
    </source>
</evidence>
<evidence type="ECO:0000313" key="11">
    <source>
        <dbReference type="EMBL" id="SOY28837.1"/>
    </source>
</evidence>
<dbReference type="PANTHER" id="PTHR34353:SF2">
    <property type="entry name" value="CRISPR-ASSOCIATED ENDONUCLEASE CAS1 1"/>
    <property type="match status" value="1"/>
</dbReference>
<dbReference type="InterPro" id="IPR050646">
    <property type="entry name" value="Cas1"/>
</dbReference>
<keyword evidence="4 10" id="KW-0378">Hydrolase</keyword>
<keyword evidence="1 10" id="KW-0540">Nuclease</keyword>
<dbReference type="Proteomes" id="UP000236311">
    <property type="component" value="Unassembled WGS sequence"/>
</dbReference>
<feature type="binding site" evidence="10">
    <location>
        <position position="164"/>
    </location>
    <ligand>
        <name>Mn(2+)</name>
        <dbReference type="ChEBI" id="CHEBI:29035"/>
    </ligand>
</feature>
<dbReference type="EMBL" id="OFSM01000007">
    <property type="protein sequence ID" value="SOY28837.1"/>
    <property type="molecule type" value="Genomic_DNA"/>
</dbReference>
<evidence type="ECO:0000313" key="12">
    <source>
        <dbReference type="Proteomes" id="UP000236311"/>
    </source>
</evidence>
<dbReference type="RefSeq" id="WP_103238920.1">
    <property type="nucleotide sequence ID" value="NZ_JANJZD010000014.1"/>
</dbReference>
<evidence type="ECO:0000256" key="8">
    <source>
        <dbReference type="ARBA" id="ARBA00023211"/>
    </source>
</evidence>
<dbReference type="NCBIfam" id="TIGR03640">
    <property type="entry name" value="cas1_DVULG"/>
    <property type="match status" value="1"/>
</dbReference>
<dbReference type="EC" id="3.1.-.-" evidence="10"/>
<gene>
    <name evidence="11" type="primary">cas4-cas1</name>
    <name evidence="10" type="synonym">cas1</name>
    <name evidence="11" type="ORF">AMURIS_01551</name>
</gene>